<keyword evidence="1" id="KW-0812">Transmembrane</keyword>
<dbReference type="Pfam" id="PF05684">
    <property type="entry name" value="DUF819"/>
    <property type="match status" value="1"/>
</dbReference>
<dbReference type="PANTHER" id="PTHR34289:SF8">
    <property type="entry name" value="DUF819 DOMAIN-CONTAINING PROTEIN"/>
    <property type="match status" value="1"/>
</dbReference>
<organism evidence="2 3">
    <name type="scientific">Luteimonas rhizosphaericola</name>
    <dbReference type="NCBI Taxonomy" id="3042024"/>
    <lineage>
        <taxon>Bacteria</taxon>
        <taxon>Pseudomonadati</taxon>
        <taxon>Pseudomonadota</taxon>
        <taxon>Gammaproteobacteria</taxon>
        <taxon>Lysobacterales</taxon>
        <taxon>Lysobacteraceae</taxon>
        <taxon>Luteimonas</taxon>
    </lineage>
</organism>
<protein>
    <submittedName>
        <fullName evidence="2">DUF819 family protein</fullName>
    </submittedName>
</protein>
<keyword evidence="1" id="KW-1133">Transmembrane helix</keyword>
<dbReference type="RefSeq" id="WP_280602839.1">
    <property type="nucleotide sequence ID" value="NZ_JARXRN010000028.1"/>
</dbReference>
<reference evidence="2 3" key="1">
    <citation type="submission" date="2023-04" db="EMBL/GenBank/DDBJ databases">
        <title>Luteimonas sp. M1R5S18.</title>
        <authorList>
            <person name="Sun J.-Q."/>
        </authorList>
    </citation>
    <scope>NUCLEOTIDE SEQUENCE [LARGE SCALE GENOMIC DNA]</scope>
    <source>
        <strain evidence="2 3">M1R5S18</strain>
    </source>
</reference>
<feature type="transmembrane region" description="Helical" evidence="1">
    <location>
        <begin position="387"/>
        <end position="408"/>
    </location>
</feature>
<gene>
    <name evidence="2" type="ORF">QFW80_15300</name>
</gene>
<sequence>MAIDTASPSTALITNDAVVMGLLAVTLGLVFWTSSRPDGFWKRFYTYVPALLLCYLLPAVYNSIGLIDGNASGLYPMARDYLLPSALVLLCLAIDLGSILRLGPKAVVMFLTGTLGVMLGALVSFVAMGWIHPETVAGDTWRGMTTVAGSWIGGGANQAAMKEVFEVEATLFGQFIAVDVLVANLWMAILLLMAARADAFDRWTRADTSAIEDMKRRIEAYQAQHSRNPSLTDLMVILAIGLGATGLSHLLAEPLVAWMEGLPASWNLKDYSLTSGFFWMVVIATTVGLALSFTRAREMEGAGASKVGSAMLYVLVATIGMHMDIGALLDRPWLFLLGLIWIAVHAGLLLVVAKLIRAPLFFLAVGSQANIGGAASAPVVASAFHPALAPVGVLLAVLGYALGTYCAYITGQLLRVVAGQ</sequence>
<keyword evidence="1" id="KW-0472">Membrane</keyword>
<evidence type="ECO:0000313" key="2">
    <source>
        <dbReference type="EMBL" id="MDH5831887.1"/>
    </source>
</evidence>
<feature type="transmembrane region" description="Helical" evidence="1">
    <location>
        <begin position="333"/>
        <end position="353"/>
    </location>
</feature>
<feature type="transmembrane region" description="Helical" evidence="1">
    <location>
        <begin position="360"/>
        <end position="381"/>
    </location>
</feature>
<dbReference type="EMBL" id="JARXRN010000028">
    <property type="protein sequence ID" value="MDH5831887.1"/>
    <property type="molecule type" value="Genomic_DNA"/>
</dbReference>
<feature type="transmembrane region" description="Helical" evidence="1">
    <location>
        <begin position="107"/>
        <end position="131"/>
    </location>
</feature>
<comment type="caution">
    <text evidence="2">The sequence shown here is derived from an EMBL/GenBank/DDBJ whole genome shotgun (WGS) entry which is preliminary data.</text>
</comment>
<feature type="transmembrane region" description="Helical" evidence="1">
    <location>
        <begin position="231"/>
        <end position="251"/>
    </location>
</feature>
<feature type="transmembrane region" description="Helical" evidence="1">
    <location>
        <begin position="171"/>
        <end position="195"/>
    </location>
</feature>
<evidence type="ECO:0000256" key="1">
    <source>
        <dbReference type="SAM" id="Phobius"/>
    </source>
</evidence>
<evidence type="ECO:0000313" key="3">
    <source>
        <dbReference type="Proteomes" id="UP001156831"/>
    </source>
</evidence>
<feature type="transmembrane region" description="Helical" evidence="1">
    <location>
        <begin position="271"/>
        <end position="291"/>
    </location>
</feature>
<dbReference type="PANTHER" id="PTHR34289">
    <property type="entry name" value="PROTEIN, PUTATIVE (DUF819)-RELATED"/>
    <property type="match status" value="1"/>
</dbReference>
<dbReference type="Proteomes" id="UP001156831">
    <property type="component" value="Unassembled WGS sequence"/>
</dbReference>
<keyword evidence="3" id="KW-1185">Reference proteome</keyword>
<accession>A0ABT6JMK8</accession>
<feature type="transmembrane region" description="Helical" evidence="1">
    <location>
        <begin position="12"/>
        <end position="32"/>
    </location>
</feature>
<dbReference type="InterPro" id="IPR008537">
    <property type="entry name" value="DUF819"/>
</dbReference>
<feature type="transmembrane region" description="Helical" evidence="1">
    <location>
        <begin position="44"/>
        <end position="61"/>
    </location>
</feature>
<proteinExistence type="predicted"/>
<feature type="transmembrane region" description="Helical" evidence="1">
    <location>
        <begin position="81"/>
        <end position="100"/>
    </location>
</feature>
<feature type="transmembrane region" description="Helical" evidence="1">
    <location>
        <begin position="303"/>
        <end position="321"/>
    </location>
</feature>
<name>A0ABT6JMK8_9GAMM</name>